<evidence type="ECO:0000256" key="4">
    <source>
        <dbReference type="ARBA" id="ARBA00022825"/>
    </source>
</evidence>
<dbReference type="Proteomes" id="UP000002799">
    <property type="component" value="Chromosome"/>
</dbReference>
<evidence type="ECO:0008006" key="8">
    <source>
        <dbReference type="Google" id="ProtNLM"/>
    </source>
</evidence>
<keyword evidence="4" id="KW-0720">Serine protease</keyword>
<dbReference type="Gene3D" id="3.40.50.880">
    <property type="match status" value="1"/>
</dbReference>
<organism evidence="6">
    <name type="scientific">Fusobacterium animalis 7_1</name>
    <dbReference type="NCBI Taxonomy" id="457405"/>
    <lineage>
        <taxon>Bacteria</taxon>
        <taxon>Fusobacteriati</taxon>
        <taxon>Fusobacteriota</taxon>
        <taxon>Fusobacteriia</taxon>
        <taxon>Fusobacteriales</taxon>
        <taxon>Fusobacteriaceae</taxon>
        <taxon>Fusobacterium</taxon>
    </lineage>
</organism>
<dbReference type="SUPFAM" id="SSF52317">
    <property type="entry name" value="Class I glutamine amidotransferase-like"/>
    <property type="match status" value="1"/>
</dbReference>
<dbReference type="EMBL" id="CP007062">
    <property type="protein sequence ID" value="EEO42276.2"/>
    <property type="molecule type" value="Genomic_DNA"/>
</dbReference>
<dbReference type="InterPro" id="IPR029062">
    <property type="entry name" value="Class_I_gatase-like"/>
</dbReference>
<keyword evidence="3" id="KW-0378">Hydrolase</keyword>
<dbReference type="GO" id="GO:0006508">
    <property type="term" value="P:proteolysis"/>
    <property type="evidence" value="ECO:0007669"/>
    <property type="project" value="UniProtKB-KW"/>
</dbReference>
<evidence type="ECO:0000256" key="1">
    <source>
        <dbReference type="ARBA" id="ARBA00006534"/>
    </source>
</evidence>
<evidence type="ECO:0000256" key="2">
    <source>
        <dbReference type="ARBA" id="ARBA00022670"/>
    </source>
</evidence>
<feature type="signal peptide" evidence="5">
    <location>
        <begin position="1"/>
        <end position="23"/>
    </location>
</feature>
<feature type="chain" id="PRO_5007303975" description="Peptidase S51" evidence="5">
    <location>
        <begin position="24"/>
        <end position="238"/>
    </location>
</feature>
<name>A0A140PR99_9FUSO</name>
<keyword evidence="2" id="KW-0645">Protease</keyword>
<dbReference type="FunFam" id="3.40.50.880:FF:000094">
    <property type="entry name" value="Uncharacterized peptidase Lmo0363"/>
    <property type="match status" value="1"/>
</dbReference>
<evidence type="ECO:0000313" key="7">
    <source>
        <dbReference type="Proteomes" id="UP000002799"/>
    </source>
</evidence>
<dbReference type="Pfam" id="PF03575">
    <property type="entry name" value="Peptidase_S51"/>
    <property type="match status" value="1"/>
</dbReference>
<accession>A0A140PR99</accession>
<dbReference type="InterPro" id="IPR005320">
    <property type="entry name" value="Peptidase_S51"/>
</dbReference>
<sequence length="238" mass="27503">MKKSVLKIFCLLTFIFISQFSFSNNFNNNKGDGRKMKKLFLCSYFAGVKDTFKDFMNNDTKGKKVLFIPTANVDEETKFLVDEAKEVFKNLGMEVEDLEISKLDEKTLKNKIEKTNYLYVGGGNTFYLLQELKRKNLIDFIKNRVNSGMVYIGESAGAIITSKDIEYNDLMDDKTIAKDLKEYSGLNLVDFYIVPHLNEFPFEESSKQTVEKYKNKLNIIAINNSQAIIVKDEKYEIK</sequence>
<comment type="similarity">
    <text evidence="1">Belongs to the peptidase S51 family.</text>
</comment>
<reference evidence="6 7" key="1">
    <citation type="submission" date="2013-11" db="EMBL/GenBank/DDBJ databases">
        <title>The Genome Sequence of Fusobacterium sp. 7_1.</title>
        <authorList>
            <consortium name="The Broad Institute Genome Sequencing Platform"/>
            <person name="Earl A."/>
            <person name="Ward D."/>
            <person name="Feldgarden M."/>
            <person name="Gevers D."/>
            <person name="Strauss J."/>
            <person name="Ambrose C.E."/>
            <person name="Allen-Vercoe E."/>
            <person name="Walker B."/>
            <person name="Young S.K."/>
            <person name="Zeng Q."/>
            <person name="Gargeya S."/>
            <person name="Fitzgerald M."/>
            <person name="Haas B."/>
            <person name="Abouelleil A."/>
            <person name="Alvarado L."/>
            <person name="Arachchi H.M."/>
            <person name="Berlin A.M."/>
            <person name="Chapman S.B."/>
            <person name="Goldberg J."/>
            <person name="Griggs A."/>
            <person name="Gujja S."/>
            <person name="Hansen M."/>
            <person name="Howarth C."/>
            <person name="Imamovic A."/>
            <person name="Larimer J."/>
            <person name="McCowen C."/>
            <person name="Montmayeur A."/>
            <person name="Murphy C."/>
            <person name="Neiman D."/>
            <person name="Pearson M."/>
            <person name="Priest M."/>
            <person name="Roberts A."/>
            <person name="Saif S."/>
            <person name="Shea T."/>
            <person name="Sisk P."/>
            <person name="Sykes S."/>
            <person name="Wortman J."/>
            <person name="Nusbaum C."/>
            <person name="Birren B."/>
        </authorList>
    </citation>
    <scope>NUCLEOTIDE SEQUENCE [LARGE SCALE GENOMIC DNA]</scope>
    <source>
        <strain evidence="6 7">7_1</strain>
    </source>
</reference>
<evidence type="ECO:0000313" key="6">
    <source>
        <dbReference type="EMBL" id="EEO42276.2"/>
    </source>
</evidence>
<protein>
    <recommendedName>
        <fullName evidence="8">Peptidase S51</fullName>
    </recommendedName>
</protein>
<dbReference type="AlphaFoldDB" id="A0A140PR99"/>
<dbReference type="PANTHER" id="PTHR20842:SF0">
    <property type="entry name" value="ALPHA-ASPARTYL DIPEPTIDASE"/>
    <property type="match status" value="1"/>
</dbReference>
<dbReference type="HOGENOM" id="CLU_090997_0_0_0"/>
<keyword evidence="5" id="KW-0732">Signal</keyword>
<proteinExistence type="inferred from homology"/>
<dbReference type="eggNOG" id="COG3340">
    <property type="taxonomic scope" value="Bacteria"/>
</dbReference>
<dbReference type="GO" id="GO:0008236">
    <property type="term" value="F:serine-type peptidase activity"/>
    <property type="evidence" value="ECO:0007669"/>
    <property type="project" value="UniProtKB-KW"/>
</dbReference>
<dbReference type="KEGG" id="fne:FSDG_00835"/>
<evidence type="ECO:0000256" key="5">
    <source>
        <dbReference type="SAM" id="SignalP"/>
    </source>
</evidence>
<evidence type="ECO:0000256" key="3">
    <source>
        <dbReference type="ARBA" id="ARBA00022801"/>
    </source>
</evidence>
<dbReference type="PANTHER" id="PTHR20842">
    <property type="entry name" value="PROTEASE S51 ALPHA-ASPARTYL DIPEPTIDASE"/>
    <property type="match status" value="1"/>
</dbReference>
<gene>
    <name evidence="6" type="ORF">FSDG_00835</name>
</gene>